<protein>
    <recommendedName>
        <fullName evidence="4">JmjC domain-containing protein</fullName>
    </recommendedName>
</protein>
<proteinExistence type="predicted"/>
<dbReference type="Proteomes" id="UP000235371">
    <property type="component" value="Unassembled WGS sequence"/>
</dbReference>
<dbReference type="OrthoDB" id="5331193at2759"/>
<dbReference type="GeneID" id="36580652"/>
<evidence type="ECO:0000313" key="2">
    <source>
        <dbReference type="EMBL" id="PMD59649.1"/>
    </source>
</evidence>
<evidence type="ECO:0000256" key="1">
    <source>
        <dbReference type="SAM" id="Phobius"/>
    </source>
</evidence>
<organism evidence="2 3">
    <name type="scientific">Hyaloscypha bicolor E</name>
    <dbReference type="NCBI Taxonomy" id="1095630"/>
    <lineage>
        <taxon>Eukaryota</taxon>
        <taxon>Fungi</taxon>
        <taxon>Dikarya</taxon>
        <taxon>Ascomycota</taxon>
        <taxon>Pezizomycotina</taxon>
        <taxon>Leotiomycetes</taxon>
        <taxon>Helotiales</taxon>
        <taxon>Hyaloscyphaceae</taxon>
        <taxon>Hyaloscypha</taxon>
        <taxon>Hyaloscypha bicolor</taxon>
    </lineage>
</organism>
<keyword evidence="3" id="KW-1185">Reference proteome</keyword>
<keyword evidence="1" id="KW-0812">Transmembrane</keyword>
<keyword evidence="1" id="KW-0472">Membrane</keyword>
<dbReference type="STRING" id="1095630.A0A2J6T9F1"/>
<reference evidence="2 3" key="1">
    <citation type="submission" date="2016-04" db="EMBL/GenBank/DDBJ databases">
        <title>A degradative enzymes factory behind the ericoid mycorrhizal symbiosis.</title>
        <authorList>
            <consortium name="DOE Joint Genome Institute"/>
            <person name="Martino E."/>
            <person name="Morin E."/>
            <person name="Grelet G."/>
            <person name="Kuo A."/>
            <person name="Kohler A."/>
            <person name="Daghino S."/>
            <person name="Barry K."/>
            <person name="Choi C."/>
            <person name="Cichocki N."/>
            <person name="Clum A."/>
            <person name="Copeland A."/>
            <person name="Hainaut M."/>
            <person name="Haridas S."/>
            <person name="Labutti K."/>
            <person name="Lindquist E."/>
            <person name="Lipzen A."/>
            <person name="Khouja H.-R."/>
            <person name="Murat C."/>
            <person name="Ohm R."/>
            <person name="Olson A."/>
            <person name="Spatafora J."/>
            <person name="Veneault-Fourrey C."/>
            <person name="Henrissat B."/>
            <person name="Grigoriev I."/>
            <person name="Martin F."/>
            <person name="Perotto S."/>
        </authorList>
    </citation>
    <scope>NUCLEOTIDE SEQUENCE [LARGE SCALE GENOMIC DNA]</scope>
    <source>
        <strain evidence="2 3">E</strain>
    </source>
</reference>
<dbReference type="AlphaFoldDB" id="A0A2J6T9F1"/>
<feature type="transmembrane region" description="Helical" evidence="1">
    <location>
        <begin position="32"/>
        <end position="53"/>
    </location>
</feature>
<evidence type="ECO:0000313" key="3">
    <source>
        <dbReference type="Proteomes" id="UP000235371"/>
    </source>
</evidence>
<dbReference type="RefSeq" id="XP_024736553.1">
    <property type="nucleotide sequence ID" value="XM_024872572.1"/>
</dbReference>
<gene>
    <name evidence="2" type="ORF">K444DRAFT_406997</name>
</gene>
<dbReference type="EMBL" id="KZ613813">
    <property type="protein sequence ID" value="PMD59649.1"/>
    <property type="molecule type" value="Genomic_DNA"/>
</dbReference>
<sequence length="178" mass="19757">MSSTNGQRAKPTKIGPKLEGGIIFTTTSDETIYLPVGCLHSVFTLMGGFLVTIDFHTPKSCRIFASQLSADLGGPEPPFQDYIFRSLFVSIGLALSYSQVLEGIKAWIDAIKRIREWVAGIPAWAKEALKVWDEFLATLEGKKARCSCSEQTPDETFRVHLKKAHWRGKGLKAVKRKA</sequence>
<evidence type="ECO:0008006" key="4">
    <source>
        <dbReference type="Google" id="ProtNLM"/>
    </source>
</evidence>
<keyword evidence="1" id="KW-1133">Transmembrane helix</keyword>
<name>A0A2J6T9F1_9HELO</name>
<accession>A0A2J6T9F1</accession>
<dbReference type="InParanoid" id="A0A2J6T9F1"/>